<reference evidence="8 9" key="1">
    <citation type="submission" date="2018-04" db="EMBL/GenBank/DDBJ databases">
        <title>Genomic Encyclopedia of Archaeal and Bacterial Type Strains, Phase II (KMG-II): from individual species to whole genera.</title>
        <authorList>
            <person name="Goeker M."/>
        </authorList>
    </citation>
    <scope>NUCLEOTIDE SEQUENCE [LARGE SCALE GENOMIC DNA]</scope>
    <source>
        <strain evidence="8 9">DSM 26809</strain>
    </source>
</reference>
<comment type="catalytic activity">
    <reaction evidence="1 5 6">
        <text>[protein]-peptidylproline (omega=180) = [protein]-peptidylproline (omega=0)</text>
        <dbReference type="Rhea" id="RHEA:16237"/>
        <dbReference type="Rhea" id="RHEA-COMP:10747"/>
        <dbReference type="Rhea" id="RHEA-COMP:10748"/>
        <dbReference type="ChEBI" id="CHEBI:83833"/>
        <dbReference type="ChEBI" id="CHEBI:83834"/>
        <dbReference type="EC" id="5.2.1.8"/>
    </reaction>
</comment>
<evidence type="ECO:0000256" key="4">
    <source>
        <dbReference type="ARBA" id="ARBA00023235"/>
    </source>
</evidence>
<evidence type="ECO:0000256" key="3">
    <source>
        <dbReference type="ARBA" id="ARBA00023110"/>
    </source>
</evidence>
<gene>
    <name evidence="8" type="ORF">C8P68_102781</name>
</gene>
<evidence type="ECO:0000313" key="8">
    <source>
        <dbReference type="EMBL" id="PTQ99950.1"/>
    </source>
</evidence>
<proteinExistence type="inferred from homology"/>
<evidence type="ECO:0000259" key="7">
    <source>
        <dbReference type="PROSITE" id="PS50059"/>
    </source>
</evidence>
<dbReference type="SUPFAM" id="SSF54534">
    <property type="entry name" value="FKBP-like"/>
    <property type="match status" value="1"/>
</dbReference>
<dbReference type="InterPro" id="IPR001179">
    <property type="entry name" value="PPIase_FKBP_dom"/>
</dbReference>
<keyword evidence="4 5" id="KW-0413">Isomerase</keyword>
<name>A0A2T5JDV0_9SPHI</name>
<accession>A0A2T5JDV0</accession>
<evidence type="ECO:0000256" key="6">
    <source>
        <dbReference type="RuleBase" id="RU003915"/>
    </source>
</evidence>
<feature type="domain" description="PPIase FKBP-type" evidence="7">
    <location>
        <begin position="73"/>
        <end position="154"/>
    </location>
</feature>
<dbReference type="GO" id="GO:0003755">
    <property type="term" value="F:peptidyl-prolyl cis-trans isomerase activity"/>
    <property type="evidence" value="ECO:0007669"/>
    <property type="project" value="UniProtKB-UniRule"/>
</dbReference>
<dbReference type="RefSeq" id="WP_107827853.1">
    <property type="nucleotide sequence ID" value="NZ_CP160205.1"/>
</dbReference>
<keyword evidence="3 5" id="KW-0697">Rotamase</keyword>
<dbReference type="PANTHER" id="PTHR43811:SF19">
    <property type="entry name" value="39 KDA FK506-BINDING NUCLEAR PROTEIN"/>
    <property type="match status" value="1"/>
</dbReference>
<evidence type="ECO:0000256" key="2">
    <source>
        <dbReference type="ARBA" id="ARBA00006577"/>
    </source>
</evidence>
<evidence type="ECO:0000256" key="5">
    <source>
        <dbReference type="PROSITE-ProRule" id="PRU00277"/>
    </source>
</evidence>
<evidence type="ECO:0000313" key="9">
    <source>
        <dbReference type="Proteomes" id="UP000244168"/>
    </source>
</evidence>
<dbReference type="AlphaFoldDB" id="A0A2T5JDV0"/>
<comment type="similarity">
    <text evidence="2 6">Belongs to the FKBP-type PPIase family.</text>
</comment>
<organism evidence="8 9">
    <name type="scientific">Mucilaginibacter yixingensis</name>
    <dbReference type="NCBI Taxonomy" id="1295612"/>
    <lineage>
        <taxon>Bacteria</taxon>
        <taxon>Pseudomonadati</taxon>
        <taxon>Bacteroidota</taxon>
        <taxon>Sphingobacteriia</taxon>
        <taxon>Sphingobacteriales</taxon>
        <taxon>Sphingobacteriaceae</taxon>
        <taxon>Mucilaginibacter</taxon>
    </lineage>
</organism>
<dbReference type="Gene3D" id="3.10.50.40">
    <property type="match status" value="1"/>
</dbReference>
<comment type="caution">
    <text evidence="8">The sequence shown here is derived from an EMBL/GenBank/DDBJ whole genome shotgun (WGS) entry which is preliminary data.</text>
</comment>
<dbReference type="OrthoDB" id="669809at2"/>
<keyword evidence="9" id="KW-1185">Reference proteome</keyword>
<dbReference type="EC" id="5.2.1.8" evidence="6"/>
<dbReference type="InterPro" id="IPR046357">
    <property type="entry name" value="PPIase_dom_sf"/>
</dbReference>
<dbReference type="Proteomes" id="UP000244168">
    <property type="component" value="Unassembled WGS sequence"/>
</dbReference>
<dbReference type="PROSITE" id="PS51257">
    <property type="entry name" value="PROKAR_LIPOPROTEIN"/>
    <property type="match status" value="1"/>
</dbReference>
<evidence type="ECO:0000256" key="1">
    <source>
        <dbReference type="ARBA" id="ARBA00000971"/>
    </source>
</evidence>
<dbReference type="PANTHER" id="PTHR43811">
    <property type="entry name" value="FKBP-TYPE PEPTIDYL-PROLYL CIS-TRANS ISOMERASE FKPA"/>
    <property type="match status" value="1"/>
</dbReference>
<sequence>MKKFILILLVVAAGFSGCKKDSTDTFDAEAQAATDDATIQAYIANNHLSMTKDVSGFYYKIVTPGTGKYPTAASTVTVSYVGKLLNGTQFDANDNFSTALTAVVRGWTLGLQHINEGGTIFLIIPSAMGYANVDNGAIPANSVLTFTITLKSVDK</sequence>
<dbReference type="EMBL" id="QAOQ01000002">
    <property type="protein sequence ID" value="PTQ99950.1"/>
    <property type="molecule type" value="Genomic_DNA"/>
</dbReference>
<dbReference type="PROSITE" id="PS50059">
    <property type="entry name" value="FKBP_PPIASE"/>
    <property type="match status" value="1"/>
</dbReference>
<dbReference type="Pfam" id="PF00254">
    <property type="entry name" value="FKBP_C"/>
    <property type="match status" value="1"/>
</dbReference>
<protein>
    <recommendedName>
        <fullName evidence="6">Peptidyl-prolyl cis-trans isomerase</fullName>
        <ecNumber evidence="6">5.2.1.8</ecNumber>
    </recommendedName>
</protein>